<keyword evidence="6" id="KW-0418">Kinase</keyword>
<keyword evidence="7" id="KW-1185">Reference proteome</keyword>
<evidence type="ECO:0000256" key="2">
    <source>
        <dbReference type="ARBA" id="ARBA00022741"/>
    </source>
</evidence>
<dbReference type="InterPro" id="IPR051931">
    <property type="entry name" value="PAK3-like"/>
</dbReference>
<proteinExistence type="inferred from homology"/>
<evidence type="ECO:0000313" key="6">
    <source>
        <dbReference type="EMBL" id="KAF4451415.1"/>
    </source>
</evidence>
<feature type="compositionally biased region" description="Polar residues" evidence="4">
    <location>
        <begin position="13"/>
        <end position="24"/>
    </location>
</feature>
<evidence type="ECO:0000256" key="3">
    <source>
        <dbReference type="ARBA" id="ARBA00022840"/>
    </source>
</evidence>
<evidence type="ECO:0000313" key="7">
    <source>
        <dbReference type="Proteomes" id="UP000605986"/>
    </source>
</evidence>
<organism evidence="6 7">
    <name type="scientific">Fusarium austroafricanum</name>
    <dbReference type="NCBI Taxonomy" id="2364996"/>
    <lineage>
        <taxon>Eukaryota</taxon>
        <taxon>Fungi</taxon>
        <taxon>Dikarya</taxon>
        <taxon>Ascomycota</taxon>
        <taxon>Pezizomycotina</taxon>
        <taxon>Sordariomycetes</taxon>
        <taxon>Hypocreomycetidae</taxon>
        <taxon>Hypocreales</taxon>
        <taxon>Nectriaceae</taxon>
        <taxon>Fusarium</taxon>
        <taxon>Fusarium concolor species complex</taxon>
    </lineage>
</organism>
<dbReference type="GO" id="GO:0004672">
    <property type="term" value="F:protein kinase activity"/>
    <property type="evidence" value="ECO:0007669"/>
    <property type="project" value="InterPro"/>
</dbReference>
<dbReference type="PANTHER" id="PTHR45832:SF22">
    <property type="entry name" value="SERINE_THREONINE-PROTEIN KINASE SAMKA-RELATED"/>
    <property type="match status" value="1"/>
</dbReference>
<feature type="domain" description="Protein kinase" evidence="5">
    <location>
        <begin position="79"/>
        <end position="321"/>
    </location>
</feature>
<dbReference type="Proteomes" id="UP000605986">
    <property type="component" value="Unassembled WGS sequence"/>
</dbReference>
<keyword evidence="6" id="KW-0808">Transferase</keyword>
<name>A0A8H4KJS7_9HYPO</name>
<feature type="region of interest" description="Disordered" evidence="4">
    <location>
        <begin position="1"/>
        <end position="58"/>
    </location>
</feature>
<dbReference type="OrthoDB" id="4226417at2759"/>
<dbReference type="SMART" id="SM00220">
    <property type="entry name" value="S_TKc"/>
    <property type="match status" value="1"/>
</dbReference>
<accession>A0A8H4KJS7</accession>
<evidence type="ECO:0000256" key="4">
    <source>
        <dbReference type="SAM" id="MobiDB-lite"/>
    </source>
</evidence>
<feature type="compositionally biased region" description="Basic and acidic residues" evidence="4">
    <location>
        <begin position="1"/>
        <end position="10"/>
    </location>
</feature>
<dbReference type="Pfam" id="PF00069">
    <property type="entry name" value="Pkinase"/>
    <property type="match status" value="1"/>
</dbReference>
<dbReference type="InterPro" id="IPR000719">
    <property type="entry name" value="Prot_kinase_dom"/>
</dbReference>
<dbReference type="PANTHER" id="PTHR45832">
    <property type="entry name" value="SERINE/THREONINE-PROTEIN KINASE SAMKA-RELATED-RELATED"/>
    <property type="match status" value="1"/>
</dbReference>
<keyword evidence="3" id="KW-0067">ATP-binding</keyword>
<dbReference type="PROSITE" id="PS50011">
    <property type="entry name" value="PROTEIN_KINASE_DOM"/>
    <property type="match status" value="1"/>
</dbReference>
<dbReference type="SUPFAM" id="SSF56112">
    <property type="entry name" value="Protein kinase-like (PK-like)"/>
    <property type="match status" value="1"/>
</dbReference>
<comment type="caution">
    <text evidence="6">The sequence shown here is derived from an EMBL/GenBank/DDBJ whole genome shotgun (WGS) entry which is preliminary data.</text>
</comment>
<evidence type="ECO:0000256" key="1">
    <source>
        <dbReference type="ARBA" id="ARBA00008874"/>
    </source>
</evidence>
<evidence type="ECO:0000259" key="5">
    <source>
        <dbReference type="PROSITE" id="PS50011"/>
    </source>
</evidence>
<gene>
    <name evidence="6" type="ORF">F53441_5583</name>
</gene>
<dbReference type="Gene3D" id="1.10.510.10">
    <property type="entry name" value="Transferase(Phosphotransferase) domain 1"/>
    <property type="match status" value="1"/>
</dbReference>
<reference evidence="6" key="1">
    <citation type="submission" date="2020-01" db="EMBL/GenBank/DDBJ databases">
        <title>Identification and distribution of gene clusters putatively required for synthesis of sphingolipid metabolism inhibitors in phylogenetically diverse species of the filamentous fungus Fusarium.</title>
        <authorList>
            <person name="Kim H.-S."/>
            <person name="Busman M."/>
            <person name="Brown D.W."/>
            <person name="Divon H."/>
            <person name="Uhlig S."/>
            <person name="Proctor R.H."/>
        </authorList>
    </citation>
    <scope>NUCLEOTIDE SEQUENCE</scope>
    <source>
        <strain evidence="6">NRRL 53441</strain>
    </source>
</reference>
<dbReference type="AlphaFoldDB" id="A0A8H4KJS7"/>
<dbReference type="InterPro" id="IPR011009">
    <property type="entry name" value="Kinase-like_dom_sf"/>
</dbReference>
<comment type="similarity">
    <text evidence="1">Belongs to the protein kinase superfamily. STE Ser/Thr protein kinase family. STE20 subfamily.</text>
</comment>
<protein>
    <submittedName>
        <fullName evidence="6">Serine/threonine-protein kinase dst2</fullName>
    </submittedName>
</protein>
<dbReference type="GO" id="GO:0005524">
    <property type="term" value="F:ATP binding"/>
    <property type="evidence" value="ECO:0007669"/>
    <property type="project" value="UniProtKB-KW"/>
</dbReference>
<keyword evidence="2" id="KW-0547">Nucleotide-binding</keyword>
<sequence length="321" mass="35716">MATERSKRETIFPGSTQWSRTLGSESRRESKSSIPGPSTLAPHREDKRPMRRINLPVNPIGSNRDHLVPVKEGSPWKYYKYAYDLELGGSVAIVCKTPATNKLFAMHSISGQNSEREQKLYTLRQLNHENLLRPEEILSFKDSFYIISECAAISLEEVIVVRPSEVQLAAIVHQLLDVICYLLSQNLKHGSLNRANILLTTEGVVKIANFENCSTIAVPEDQLIDIRAMGALMRDLMGEDSDTVSSTGTSLLPKQPTNWSTEAVDFLALTMVASGSELAKHPFLESAPYIHELVPLIGLAQVSACRLYSLRNSYMHVSFSA</sequence>
<dbReference type="EMBL" id="JAADJG010000219">
    <property type="protein sequence ID" value="KAF4451415.1"/>
    <property type="molecule type" value="Genomic_DNA"/>
</dbReference>